<comment type="caution">
    <text evidence="2">The sequence shown here is derived from an EMBL/GenBank/DDBJ whole genome shotgun (WGS) entry which is preliminary data.</text>
</comment>
<keyword evidence="3" id="KW-1185">Reference proteome</keyword>
<name>A0A4R1XXJ8_ACICA</name>
<proteinExistence type="predicted"/>
<keyword evidence="1" id="KW-0812">Transmembrane</keyword>
<feature type="transmembrane region" description="Helical" evidence="1">
    <location>
        <begin position="79"/>
        <end position="97"/>
    </location>
</feature>
<dbReference type="OrthoDB" id="6695113at2"/>
<feature type="transmembrane region" description="Helical" evidence="1">
    <location>
        <begin position="50"/>
        <end position="72"/>
    </location>
</feature>
<gene>
    <name evidence="2" type="ORF">EC844_11076</name>
</gene>
<feature type="transmembrane region" description="Helical" evidence="1">
    <location>
        <begin position="21"/>
        <end position="44"/>
    </location>
</feature>
<evidence type="ECO:0000313" key="2">
    <source>
        <dbReference type="EMBL" id="TCM67035.1"/>
    </source>
</evidence>
<reference evidence="2 3" key="1">
    <citation type="submission" date="2019-03" db="EMBL/GenBank/DDBJ databases">
        <title>Genomic analyses of the natural microbiome of Caenorhabditis elegans.</title>
        <authorList>
            <person name="Samuel B."/>
        </authorList>
    </citation>
    <scope>NUCLEOTIDE SEQUENCE [LARGE SCALE GENOMIC DNA]</scope>
    <source>
        <strain evidence="2 3">JUb89</strain>
    </source>
</reference>
<keyword evidence="1" id="KW-0472">Membrane</keyword>
<keyword evidence="1" id="KW-1133">Transmembrane helix</keyword>
<sequence length="103" mass="11450">MKFELLQLSKQRQVQLLILSRIILAIVAGFLIASFSVALIAKLYPATRAVATYTGLLLSFLIWLIYIIYIFSTKRLGRGSIYTVGILLLLCAWVLLFKQGGGA</sequence>
<dbReference type="AlphaFoldDB" id="A0A4R1XXJ8"/>
<evidence type="ECO:0008006" key="4">
    <source>
        <dbReference type="Google" id="ProtNLM"/>
    </source>
</evidence>
<protein>
    <recommendedName>
        <fullName evidence="4">Iron transporter</fullName>
    </recommendedName>
</protein>
<dbReference type="EMBL" id="SLVJ01000010">
    <property type="protein sequence ID" value="TCM67035.1"/>
    <property type="molecule type" value="Genomic_DNA"/>
</dbReference>
<organism evidence="2 3">
    <name type="scientific">Acinetobacter calcoaceticus</name>
    <dbReference type="NCBI Taxonomy" id="471"/>
    <lineage>
        <taxon>Bacteria</taxon>
        <taxon>Pseudomonadati</taxon>
        <taxon>Pseudomonadota</taxon>
        <taxon>Gammaproteobacteria</taxon>
        <taxon>Moraxellales</taxon>
        <taxon>Moraxellaceae</taxon>
        <taxon>Acinetobacter</taxon>
        <taxon>Acinetobacter calcoaceticus/baumannii complex</taxon>
    </lineage>
</organism>
<dbReference type="Proteomes" id="UP000294963">
    <property type="component" value="Unassembled WGS sequence"/>
</dbReference>
<evidence type="ECO:0000256" key="1">
    <source>
        <dbReference type="SAM" id="Phobius"/>
    </source>
</evidence>
<accession>A0A4R1XXJ8</accession>
<evidence type="ECO:0000313" key="3">
    <source>
        <dbReference type="Proteomes" id="UP000294963"/>
    </source>
</evidence>